<feature type="transmembrane region" description="Helical" evidence="7">
    <location>
        <begin position="369"/>
        <end position="400"/>
    </location>
</feature>
<dbReference type="Pfam" id="PF02133">
    <property type="entry name" value="Transp_cyt_pur"/>
    <property type="match status" value="1"/>
</dbReference>
<feature type="transmembrane region" description="Helical" evidence="7">
    <location>
        <begin position="249"/>
        <end position="268"/>
    </location>
</feature>
<dbReference type="EMBL" id="SMZT01000006">
    <property type="protein sequence ID" value="TDL41012.1"/>
    <property type="molecule type" value="Genomic_DNA"/>
</dbReference>
<sequence length="552" mass="59072">MRISQKETGAVNVSKASPGTDPEHGSPRGGEPRTTAGQHGHRPLLDPGPWGTGDPAVEAAVHVLGTTGPIPTGVSPRLYNEDLAPTTKKGRTWHAYSIFTLWANDVHSLGNYAFAIGLFALGLGGWQIMLAFVLGAALLFLLLNLSGFMGERTGVPFPVMSRIAFGVKGAQIPAIVRGGVAIAWFGIQTYLASLVLRVLILALAPSLAPLDTDSFLGLSTLGWISFVALWIVQVVIVSFGMEMIRKYEAFAGPIILTTLLALAIWMFVEAGGSIAWSTADSLTGVEMWVRIFQSAALWVVIYGTFVLNFCDFTRGAPSERSVVRGNFYGIPINMMFFAAIVIVLAGAQYKIDGTIIEGPTDVVNAIPNTFLLVLACLALIILTIAVNLMANFVAPIYTLANLFPRALNFRRAAIVSAIIGLLILPWNLYNSPVVIVYFLGGLGALLGPLFGVIMADYWLVRKGKVNVPDLYSDSPDGEYAYTRGVNRKAIVAGTPAAIVALILALVPAFTFIAGFSWFVGAILAAVIYLLISDRHATFHAVDGEEIAVAPKH</sequence>
<dbReference type="GO" id="GO:0015205">
    <property type="term" value="F:nucleobase transmembrane transporter activity"/>
    <property type="evidence" value="ECO:0007669"/>
    <property type="project" value="TreeGrafter"/>
</dbReference>
<gene>
    <name evidence="8" type="ORF">E2R59_13650</name>
</gene>
<dbReference type="CDD" id="cd11555">
    <property type="entry name" value="SLC-NCS1sbd_u1"/>
    <property type="match status" value="1"/>
</dbReference>
<feature type="transmembrane region" description="Helical" evidence="7">
    <location>
        <begin position="215"/>
        <end position="237"/>
    </location>
</feature>
<evidence type="ECO:0000313" key="8">
    <source>
        <dbReference type="EMBL" id="TDL41012.1"/>
    </source>
</evidence>
<feature type="transmembrane region" description="Helical" evidence="7">
    <location>
        <begin position="435"/>
        <end position="460"/>
    </location>
</feature>
<evidence type="ECO:0000313" key="9">
    <source>
        <dbReference type="Proteomes" id="UP000295163"/>
    </source>
</evidence>
<evidence type="ECO:0000256" key="6">
    <source>
        <dbReference type="SAM" id="MobiDB-lite"/>
    </source>
</evidence>
<feature type="transmembrane region" description="Helical" evidence="7">
    <location>
        <begin position="181"/>
        <end position="203"/>
    </location>
</feature>
<feature type="transmembrane region" description="Helical" evidence="7">
    <location>
        <begin position="330"/>
        <end position="349"/>
    </location>
</feature>
<dbReference type="GO" id="GO:0005886">
    <property type="term" value="C:plasma membrane"/>
    <property type="evidence" value="ECO:0007669"/>
    <property type="project" value="TreeGrafter"/>
</dbReference>
<dbReference type="AlphaFoldDB" id="A0A4R5YCP9"/>
<evidence type="ECO:0000256" key="7">
    <source>
        <dbReference type="SAM" id="Phobius"/>
    </source>
</evidence>
<evidence type="ECO:0000256" key="1">
    <source>
        <dbReference type="ARBA" id="ARBA00004141"/>
    </source>
</evidence>
<feature type="transmembrane region" description="Helical" evidence="7">
    <location>
        <begin position="288"/>
        <end position="309"/>
    </location>
</feature>
<organism evidence="8 9">
    <name type="scientific">Kocuria rosea</name>
    <name type="common">Deinococcus erythromyxa</name>
    <name type="synonym">Micrococcus rubens</name>
    <dbReference type="NCBI Taxonomy" id="1275"/>
    <lineage>
        <taxon>Bacteria</taxon>
        <taxon>Bacillati</taxon>
        <taxon>Actinomycetota</taxon>
        <taxon>Actinomycetes</taxon>
        <taxon>Micrococcales</taxon>
        <taxon>Micrococcaceae</taxon>
        <taxon>Kocuria</taxon>
    </lineage>
</organism>
<feature type="transmembrane region" description="Helical" evidence="7">
    <location>
        <begin position="112"/>
        <end position="143"/>
    </location>
</feature>
<reference evidence="8 9" key="1">
    <citation type="submission" date="2019-03" db="EMBL/GenBank/DDBJ databases">
        <title>Genome Sequencing and Assembly of Various Microbes Isolated from Partially Reclaimed Soil and Acid Mine Drainage (AMD) Site.</title>
        <authorList>
            <person name="Steinbock B."/>
            <person name="Bechtold R."/>
            <person name="Sevigny J.L."/>
            <person name="Thomas D."/>
            <person name="Cuthill L.R."/>
            <person name="Aveiro Johannsen E.J."/>
            <person name="Thomas K."/>
            <person name="Ghosh A."/>
        </authorList>
    </citation>
    <scope>NUCLEOTIDE SEQUENCE [LARGE SCALE GENOMIC DNA]</scope>
    <source>
        <strain evidence="8 9">S-A3</strain>
    </source>
</reference>
<evidence type="ECO:0000256" key="4">
    <source>
        <dbReference type="ARBA" id="ARBA00022989"/>
    </source>
</evidence>
<keyword evidence="3 7" id="KW-0812">Transmembrane</keyword>
<comment type="similarity">
    <text evidence="2">Belongs to the purine-cytosine permease (2.A.39) family.</text>
</comment>
<comment type="caution">
    <text evidence="8">The sequence shown here is derived from an EMBL/GenBank/DDBJ whole genome shotgun (WGS) entry which is preliminary data.</text>
</comment>
<name>A0A4R5YCP9_KOCRO</name>
<dbReference type="RefSeq" id="WP_133411012.1">
    <property type="nucleotide sequence ID" value="NZ_SMZT01000006.1"/>
</dbReference>
<comment type="subcellular location">
    <subcellularLocation>
        <location evidence="1">Membrane</location>
        <topology evidence="1">Multi-pass membrane protein</topology>
    </subcellularLocation>
</comment>
<dbReference type="PANTHER" id="PTHR30618">
    <property type="entry name" value="NCS1 FAMILY PURINE/PYRIMIDINE TRANSPORTER"/>
    <property type="match status" value="1"/>
</dbReference>
<accession>A0A4R5YCP9</accession>
<dbReference type="GeneID" id="64348467"/>
<evidence type="ECO:0000256" key="3">
    <source>
        <dbReference type="ARBA" id="ARBA00022692"/>
    </source>
</evidence>
<feature type="transmembrane region" description="Helical" evidence="7">
    <location>
        <begin position="412"/>
        <end position="429"/>
    </location>
</feature>
<dbReference type="Proteomes" id="UP000295163">
    <property type="component" value="Unassembled WGS sequence"/>
</dbReference>
<dbReference type="InterPro" id="IPR045225">
    <property type="entry name" value="Uracil/uridine/allantoin_perm"/>
</dbReference>
<keyword evidence="4 7" id="KW-1133">Transmembrane helix</keyword>
<evidence type="ECO:0000256" key="5">
    <source>
        <dbReference type="ARBA" id="ARBA00023136"/>
    </source>
</evidence>
<dbReference type="InterPro" id="IPR001248">
    <property type="entry name" value="Pur-cyt_permease"/>
</dbReference>
<keyword evidence="5 7" id="KW-0472">Membrane</keyword>
<dbReference type="PANTHER" id="PTHR30618:SF6">
    <property type="entry name" value="NCS1 FAMILY NUCLEOBASE:CATION SYMPORTER-1"/>
    <property type="match status" value="1"/>
</dbReference>
<dbReference type="Gene3D" id="1.10.4160.10">
    <property type="entry name" value="Hydantoin permease"/>
    <property type="match status" value="1"/>
</dbReference>
<protein>
    <submittedName>
        <fullName evidence="8">NCS1 family nucleobase:cation symporter-1</fullName>
    </submittedName>
</protein>
<evidence type="ECO:0000256" key="2">
    <source>
        <dbReference type="ARBA" id="ARBA00008974"/>
    </source>
</evidence>
<proteinExistence type="inferred from homology"/>
<feature type="transmembrane region" description="Helical" evidence="7">
    <location>
        <begin position="489"/>
        <end position="506"/>
    </location>
</feature>
<feature type="region of interest" description="Disordered" evidence="6">
    <location>
        <begin position="1"/>
        <end position="51"/>
    </location>
</feature>
<feature type="transmembrane region" description="Helical" evidence="7">
    <location>
        <begin position="512"/>
        <end position="531"/>
    </location>
</feature>